<evidence type="ECO:0008006" key="9">
    <source>
        <dbReference type="Google" id="ProtNLM"/>
    </source>
</evidence>
<gene>
    <name evidence="7" type="ORF">GE061_012485</name>
</gene>
<dbReference type="InterPro" id="IPR019189">
    <property type="entry name" value="Ribosomal_mL41"/>
</dbReference>
<evidence type="ECO:0000256" key="3">
    <source>
        <dbReference type="ARBA" id="ARBA00022946"/>
    </source>
</evidence>
<accession>A0A8S9XUP9</accession>
<evidence type="ECO:0000256" key="6">
    <source>
        <dbReference type="ARBA" id="ARBA00023274"/>
    </source>
</evidence>
<comment type="similarity">
    <text evidence="2">Belongs to the mitochondrion-specific ribosomal protein mL41 family.</text>
</comment>
<evidence type="ECO:0000256" key="5">
    <source>
        <dbReference type="ARBA" id="ARBA00023128"/>
    </source>
</evidence>
<organism evidence="7 8">
    <name type="scientific">Apolygus lucorum</name>
    <name type="common">Small green plant bug</name>
    <name type="synonym">Lygocoris lucorum</name>
    <dbReference type="NCBI Taxonomy" id="248454"/>
    <lineage>
        <taxon>Eukaryota</taxon>
        <taxon>Metazoa</taxon>
        <taxon>Ecdysozoa</taxon>
        <taxon>Arthropoda</taxon>
        <taxon>Hexapoda</taxon>
        <taxon>Insecta</taxon>
        <taxon>Pterygota</taxon>
        <taxon>Neoptera</taxon>
        <taxon>Paraneoptera</taxon>
        <taxon>Hemiptera</taxon>
        <taxon>Heteroptera</taxon>
        <taxon>Panheteroptera</taxon>
        <taxon>Cimicomorpha</taxon>
        <taxon>Miridae</taxon>
        <taxon>Mirini</taxon>
        <taxon>Apolygus</taxon>
    </lineage>
</organism>
<dbReference type="Pfam" id="PF09809">
    <property type="entry name" value="MRP-L27"/>
    <property type="match status" value="1"/>
</dbReference>
<keyword evidence="6" id="KW-0687">Ribonucleoprotein</keyword>
<evidence type="ECO:0000256" key="4">
    <source>
        <dbReference type="ARBA" id="ARBA00022980"/>
    </source>
</evidence>
<comment type="subcellular location">
    <subcellularLocation>
        <location evidence="1">Mitochondrion</location>
    </subcellularLocation>
</comment>
<evidence type="ECO:0000313" key="8">
    <source>
        <dbReference type="Proteomes" id="UP000466442"/>
    </source>
</evidence>
<keyword evidence="5" id="KW-0496">Mitochondrion</keyword>
<evidence type="ECO:0000256" key="1">
    <source>
        <dbReference type="ARBA" id="ARBA00004173"/>
    </source>
</evidence>
<proteinExistence type="inferred from homology"/>
<dbReference type="GO" id="GO:0003735">
    <property type="term" value="F:structural constituent of ribosome"/>
    <property type="evidence" value="ECO:0007669"/>
    <property type="project" value="InterPro"/>
</dbReference>
<dbReference type="PANTHER" id="PTHR21338">
    <property type="entry name" value="MITOCHONDRIAL RIBOSOMAL PROTEIN L41"/>
    <property type="match status" value="1"/>
</dbReference>
<dbReference type="EMBL" id="WIXP02000004">
    <property type="protein sequence ID" value="KAF6211968.1"/>
    <property type="molecule type" value="Genomic_DNA"/>
</dbReference>
<evidence type="ECO:0000313" key="7">
    <source>
        <dbReference type="EMBL" id="KAF6211968.1"/>
    </source>
</evidence>
<reference evidence="7" key="1">
    <citation type="journal article" date="2021" name="Mol. Ecol. Resour.">
        <title>Apolygus lucorum genome provides insights into omnivorousness and mesophyll feeding.</title>
        <authorList>
            <person name="Liu Y."/>
            <person name="Liu H."/>
            <person name="Wang H."/>
            <person name="Huang T."/>
            <person name="Liu B."/>
            <person name="Yang B."/>
            <person name="Yin L."/>
            <person name="Li B."/>
            <person name="Zhang Y."/>
            <person name="Zhang S."/>
            <person name="Jiang F."/>
            <person name="Zhang X."/>
            <person name="Ren Y."/>
            <person name="Wang B."/>
            <person name="Wang S."/>
            <person name="Lu Y."/>
            <person name="Wu K."/>
            <person name="Fan W."/>
            <person name="Wang G."/>
        </authorList>
    </citation>
    <scope>NUCLEOTIDE SEQUENCE</scope>
    <source>
        <strain evidence="7">12Hb</strain>
    </source>
</reference>
<keyword evidence="8" id="KW-1185">Reference proteome</keyword>
<name>A0A8S9XUP9_APOLU</name>
<dbReference type="PANTHER" id="PTHR21338:SF0">
    <property type="entry name" value="LARGE RIBOSOMAL SUBUNIT PROTEIN ML41"/>
    <property type="match status" value="1"/>
</dbReference>
<dbReference type="GO" id="GO:0006412">
    <property type="term" value="P:translation"/>
    <property type="evidence" value="ECO:0007669"/>
    <property type="project" value="TreeGrafter"/>
</dbReference>
<dbReference type="Proteomes" id="UP000466442">
    <property type="component" value="Unassembled WGS sequence"/>
</dbReference>
<keyword evidence="4" id="KW-0689">Ribosomal protein</keyword>
<sequence>MKFFSQVRSFTTGTALLGKKNFRKFVIPERGTQIQKERQRTNPDRSMLYKFRPREPGYYVGDEFVHVPELQPELVVPDLKGFELKPYVSYRVKDVVQSEFTPEDLFMAVYSKKIAEDLRNGKLDEEYNPKDPSPEEKLTPEEAWIKARQTGSDIFAMRSKREEEELYDPDYLPHNCY</sequence>
<dbReference type="AlphaFoldDB" id="A0A8S9XUP9"/>
<keyword evidence="3" id="KW-0809">Transit peptide</keyword>
<comment type="caution">
    <text evidence="7">The sequence shown here is derived from an EMBL/GenBank/DDBJ whole genome shotgun (WGS) entry which is preliminary data.</text>
</comment>
<dbReference type="OrthoDB" id="408933at2759"/>
<dbReference type="GO" id="GO:0005762">
    <property type="term" value="C:mitochondrial large ribosomal subunit"/>
    <property type="evidence" value="ECO:0007669"/>
    <property type="project" value="InterPro"/>
</dbReference>
<evidence type="ECO:0000256" key="2">
    <source>
        <dbReference type="ARBA" id="ARBA00010152"/>
    </source>
</evidence>
<protein>
    <recommendedName>
        <fullName evidence="9">39S ribosomal protein L41, mitochondrial</fullName>
    </recommendedName>
</protein>